<evidence type="ECO:0000313" key="3">
    <source>
        <dbReference type="Proteomes" id="UP000824120"/>
    </source>
</evidence>
<gene>
    <name evidence="2" type="ORF">H5410_017377</name>
</gene>
<reference evidence="2 3" key="1">
    <citation type="submission" date="2020-09" db="EMBL/GenBank/DDBJ databases">
        <title>De no assembly of potato wild relative species, Solanum commersonii.</title>
        <authorList>
            <person name="Cho K."/>
        </authorList>
    </citation>
    <scope>NUCLEOTIDE SEQUENCE [LARGE SCALE GENOMIC DNA]</scope>
    <source>
        <strain evidence="2">LZ3.2</strain>
        <tissue evidence="2">Leaf</tissue>
    </source>
</reference>
<accession>A0A9J5ZZ43</accession>
<dbReference type="OrthoDB" id="1243543at2759"/>
<evidence type="ECO:0000256" key="1">
    <source>
        <dbReference type="SAM" id="MobiDB-lite"/>
    </source>
</evidence>
<feature type="region of interest" description="Disordered" evidence="1">
    <location>
        <begin position="184"/>
        <end position="212"/>
    </location>
</feature>
<organism evidence="2 3">
    <name type="scientific">Solanum commersonii</name>
    <name type="common">Commerson's wild potato</name>
    <name type="synonym">Commerson's nightshade</name>
    <dbReference type="NCBI Taxonomy" id="4109"/>
    <lineage>
        <taxon>Eukaryota</taxon>
        <taxon>Viridiplantae</taxon>
        <taxon>Streptophyta</taxon>
        <taxon>Embryophyta</taxon>
        <taxon>Tracheophyta</taxon>
        <taxon>Spermatophyta</taxon>
        <taxon>Magnoliopsida</taxon>
        <taxon>eudicotyledons</taxon>
        <taxon>Gunneridae</taxon>
        <taxon>Pentapetalae</taxon>
        <taxon>asterids</taxon>
        <taxon>lamiids</taxon>
        <taxon>Solanales</taxon>
        <taxon>Solanaceae</taxon>
        <taxon>Solanoideae</taxon>
        <taxon>Solaneae</taxon>
        <taxon>Solanum</taxon>
    </lineage>
</organism>
<comment type="caution">
    <text evidence="2">The sequence shown here is derived from an EMBL/GenBank/DDBJ whole genome shotgun (WGS) entry which is preliminary data.</text>
</comment>
<evidence type="ECO:0000313" key="2">
    <source>
        <dbReference type="EMBL" id="KAG5617553.1"/>
    </source>
</evidence>
<proteinExistence type="predicted"/>
<keyword evidence="3" id="KW-1185">Reference proteome</keyword>
<dbReference type="Proteomes" id="UP000824120">
    <property type="component" value="Chromosome 3"/>
</dbReference>
<sequence>MVDEAKTLGDNPSYEALYIFRRMMQDQGSNCLKYVHEADRVHVSADYRRDMVQPVQLHPPVSRRGKGGVAGRRKCVVEKGHTHVEMDQATQNAQAIPEDYQATFDYNIGSISRGCTHEFTQASNMTYQLLQTDIMPYVTPQKLQISSHPSLSSLENVPNFTSSPVPMIIKTPDAINNLEDMNNQLDDNDQKVANEGNDTNNQDGEPSKRERRKIKFKALWDR</sequence>
<name>A0A9J5ZZ43_SOLCO</name>
<dbReference type="EMBL" id="JACXVP010000003">
    <property type="protein sequence ID" value="KAG5617553.1"/>
    <property type="molecule type" value="Genomic_DNA"/>
</dbReference>
<dbReference type="AlphaFoldDB" id="A0A9J5ZZ43"/>
<protein>
    <submittedName>
        <fullName evidence="2">Uncharacterized protein</fullName>
    </submittedName>
</protein>